<proteinExistence type="predicted"/>
<comment type="caution">
    <text evidence="1">The sequence shown here is derived from an EMBL/GenBank/DDBJ whole genome shotgun (WGS) entry which is preliminary data.</text>
</comment>
<name>A0ABR4QQK7_9CEST</name>
<evidence type="ECO:0000313" key="2">
    <source>
        <dbReference type="Proteomes" id="UP001651158"/>
    </source>
</evidence>
<evidence type="ECO:0000313" key="1">
    <source>
        <dbReference type="EMBL" id="KAL5111914.1"/>
    </source>
</evidence>
<protein>
    <submittedName>
        <fullName evidence="1">Uncharacterized protein</fullName>
    </submittedName>
</protein>
<accession>A0ABR4QQK7</accession>
<organism evidence="1 2">
    <name type="scientific">Taenia crassiceps</name>
    <dbReference type="NCBI Taxonomy" id="6207"/>
    <lineage>
        <taxon>Eukaryota</taxon>
        <taxon>Metazoa</taxon>
        <taxon>Spiralia</taxon>
        <taxon>Lophotrochozoa</taxon>
        <taxon>Platyhelminthes</taxon>
        <taxon>Cestoda</taxon>
        <taxon>Eucestoda</taxon>
        <taxon>Cyclophyllidea</taxon>
        <taxon>Taeniidae</taxon>
        <taxon>Taenia</taxon>
    </lineage>
</organism>
<gene>
    <name evidence="1" type="ORF">TcWFU_004184</name>
</gene>
<sequence length="69" mass="7851">MIANPQLYRLKSLSRRFTRTHPPKFALSGAILAHLLLPLFIPAHSSTDERSLVFVSPTLSRKRIKPPLF</sequence>
<dbReference type="EMBL" id="JAKROA010000001">
    <property type="protein sequence ID" value="KAL5111914.1"/>
    <property type="molecule type" value="Genomic_DNA"/>
</dbReference>
<reference evidence="1 2" key="1">
    <citation type="journal article" date="2022" name="Front. Cell. Infect. Microbiol.">
        <title>The Genomes of Two Strains of Taenia crassiceps the Animal Model for the Study of Human Cysticercosis.</title>
        <authorList>
            <person name="Bobes R.J."/>
            <person name="Estrada K."/>
            <person name="Rios-Valencia D.G."/>
            <person name="Calderon-Gallegos A."/>
            <person name="de la Torre P."/>
            <person name="Carrero J.C."/>
            <person name="Sanchez-Flores A."/>
            <person name="Laclette J.P."/>
        </authorList>
    </citation>
    <scope>NUCLEOTIDE SEQUENCE [LARGE SCALE GENOMIC DNA]</scope>
    <source>
        <strain evidence="1">WFUcys</strain>
    </source>
</reference>
<keyword evidence="2" id="KW-1185">Reference proteome</keyword>
<dbReference type="Proteomes" id="UP001651158">
    <property type="component" value="Unassembled WGS sequence"/>
</dbReference>